<accession>A0AAD5UI81</accession>
<sequence length="309" mass="34244">MPAIASTIFKIRADSDFIASADQPELLSFRKGQPFYALAADFEKGLYFVSTQFAVPFSRTAVSGMVPMEHFSKVDLHSKDPPVSRKKVTSQKPVPKVIHTQPTEAVPAAASNQAQDTQSIPVPVRRQSLAHNPEWNDVTKEPVTFVEVLTMRTDKGVDTYCIKVVRQKVSHIINRSVLEFTSLFTSINQIVVGDSICVNYPLSHPSKDAKMQGLELYLNHLISTVFANSTNAVLFQARDKFFNPKDSQEFTAGQPVRRDSGTSQGPSKQPYSPIKMPSVNPRISLSQKPKLVKKPSAFSKLSMLMFGSN</sequence>
<dbReference type="Proteomes" id="UP001210925">
    <property type="component" value="Unassembled WGS sequence"/>
</dbReference>
<dbReference type="AlphaFoldDB" id="A0AAD5UI81"/>
<evidence type="ECO:0000256" key="1">
    <source>
        <dbReference type="SAM" id="MobiDB-lite"/>
    </source>
</evidence>
<organism evidence="2 3">
    <name type="scientific">Boothiomyces macroporosus</name>
    <dbReference type="NCBI Taxonomy" id="261099"/>
    <lineage>
        <taxon>Eukaryota</taxon>
        <taxon>Fungi</taxon>
        <taxon>Fungi incertae sedis</taxon>
        <taxon>Chytridiomycota</taxon>
        <taxon>Chytridiomycota incertae sedis</taxon>
        <taxon>Chytridiomycetes</taxon>
        <taxon>Rhizophydiales</taxon>
        <taxon>Terramycetaceae</taxon>
        <taxon>Boothiomyces</taxon>
    </lineage>
</organism>
<protein>
    <submittedName>
        <fullName evidence="2">Uncharacterized protein</fullName>
    </submittedName>
</protein>
<evidence type="ECO:0000313" key="2">
    <source>
        <dbReference type="EMBL" id="KAJ3256467.1"/>
    </source>
</evidence>
<name>A0AAD5UI81_9FUNG</name>
<keyword evidence="3" id="KW-1185">Reference proteome</keyword>
<reference evidence="2" key="1">
    <citation type="submission" date="2020-05" db="EMBL/GenBank/DDBJ databases">
        <title>Phylogenomic resolution of chytrid fungi.</title>
        <authorList>
            <person name="Stajich J.E."/>
            <person name="Amses K."/>
            <person name="Simmons R."/>
            <person name="Seto K."/>
            <person name="Myers J."/>
            <person name="Bonds A."/>
            <person name="Quandt C.A."/>
            <person name="Barry K."/>
            <person name="Liu P."/>
            <person name="Grigoriev I."/>
            <person name="Longcore J.E."/>
            <person name="James T.Y."/>
        </authorList>
    </citation>
    <scope>NUCLEOTIDE SEQUENCE</scope>
    <source>
        <strain evidence="2">PLAUS21</strain>
    </source>
</reference>
<feature type="region of interest" description="Disordered" evidence="1">
    <location>
        <begin position="76"/>
        <end position="99"/>
    </location>
</feature>
<proteinExistence type="predicted"/>
<evidence type="ECO:0000313" key="3">
    <source>
        <dbReference type="Proteomes" id="UP001210925"/>
    </source>
</evidence>
<feature type="region of interest" description="Disordered" evidence="1">
    <location>
        <begin position="246"/>
        <end position="291"/>
    </location>
</feature>
<feature type="compositionally biased region" description="Polar residues" evidence="1">
    <location>
        <begin position="261"/>
        <end position="270"/>
    </location>
</feature>
<dbReference type="EMBL" id="JADGKB010000050">
    <property type="protein sequence ID" value="KAJ3256467.1"/>
    <property type="molecule type" value="Genomic_DNA"/>
</dbReference>
<gene>
    <name evidence="2" type="ORF">HK103_005465</name>
</gene>
<comment type="caution">
    <text evidence="2">The sequence shown here is derived from an EMBL/GenBank/DDBJ whole genome shotgun (WGS) entry which is preliminary data.</text>
</comment>